<dbReference type="EMBL" id="VFOR01000002">
    <property type="protein sequence ID" value="TQL57808.1"/>
    <property type="molecule type" value="Genomic_DNA"/>
</dbReference>
<dbReference type="AlphaFoldDB" id="A0A542ZBS8"/>
<dbReference type="CDD" id="cd02440">
    <property type="entry name" value="AdoMet_MTases"/>
    <property type="match status" value="1"/>
</dbReference>
<evidence type="ECO:0000256" key="5">
    <source>
        <dbReference type="ARBA" id="ARBA00034545"/>
    </source>
</evidence>
<evidence type="ECO:0000256" key="7">
    <source>
        <dbReference type="ARBA" id="ARBA00047943"/>
    </source>
</evidence>
<name>A0A542ZBS8_9ACTN</name>
<evidence type="ECO:0000256" key="2">
    <source>
        <dbReference type="ARBA" id="ARBA00022691"/>
    </source>
</evidence>
<dbReference type="PANTHER" id="PTHR43675">
    <property type="entry name" value="ARSENITE METHYLTRANSFERASE"/>
    <property type="match status" value="1"/>
</dbReference>
<gene>
    <name evidence="10" type="ORF">FB460_1650</name>
</gene>
<evidence type="ECO:0000256" key="4">
    <source>
        <dbReference type="ARBA" id="ARBA00034521"/>
    </source>
</evidence>
<reference evidence="10 11" key="1">
    <citation type="submission" date="2019-06" db="EMBL/GenBank/DDBJ databases">
        <title>Sequencing the genomes of 1000 actinobacteria strains.</title>
        <authorList>
            <person name="Klenk H.-P."/>
        </authorList>
    </citation>
    <scope>NUCLEOTIDE SEQUENCE [LARGE SCALE GENOMIC DNA]</scope>
    <source>
        <strain evidence="10 11">DSM 8251</strain>
    </source>
</reference>
<evidence type="ECO:0000256" key="8">
    <source>
        <dbReference type="ARBA" id="ARBA00048428"/>
    </source>
</evidence>
<evidence type="ECO:0000256" key="3">
    <source>
        <dbReference type="ARBA" id="ARBA00034487"/>
    </source>
</evidence>
<comment type="catalytic activity">
    <reaction evidence="8">
        <text>arsenic triglutathione + 3 [thioredoxin]-dithiol + 3 S-adenosyl-L-methionine = trimethylarsine + 3 [thioredoxin]-disulfide + 3 glutathione + 3 S-adenosyl-L-homocysteine + 3 H(+)</text>
        <dbReference type="Rhea" id="RHEA:69432"/>
        <dbReference type="Rhea" id="RHEA-COMP:10698"/>
        <dbReference type="Rhea" id="RHEA-COMP:10700"/>
        <dbReference type="ChEBI" id="CHEBI:15378"/>
        <dbReference type="ChEBI" id="CHEBI:27130"/>
        <dbReference type="ChEBI" id="CHEBI:29950"/>
        <dbReference type="ChEBI" id="CHEBI:50058"/>
        <dbReference type="ChEBI" id="CHEBI:57856"/>
        <dbReference type="ChEBI" id="CHEBI:57925"/>
        <dbReference type="ChEBI" id="CHEBI:59789"/>
        <dbReference type="ChEBI" id="CHEBI:183640"/>
        <dbReference type="EC" id="2.1.1.137"/>
    </reaction>
</comment>
<keyword evidence="10" id="KW-0489">Methyltransferase</keyword>
<dbReference type="Gene3D" id="3.40.50.150">
    <property type="entry name" value="Vaccinia Virus protein VP39"/>
    <property type="match status" value="1"/>
</dbReference>
<sequence length="271" mass="28185">MQGRYASAARIALDDAGSSCCGGGGAMRGVDPITSGLYDESDAPFDAALAASLGCGNPTALAELTPGEDVLDLGSGGGLDVLLSARRVAPGGMAYGLDMTPEMLELAERNRAEAGVENARFLQGSIEDVPLDDAMVDVVISNCVINLSPDKDAVLRESFRVLRPGGRFAVSDIVLLREIPDALRGVMSLWTGCISGSLLDADYIAKLTDAGFVDASIEVTRHYDRQALQEMSDQLAPESLPKGMTLDDALAALDGAFASAFIRAAKPGESA</sequence>
<evidence type="ECO:0000256" key="6">
    <source>
        <dbReference type="ARBA" id="ARBA00047941"/>
    </source>
</evidence>
<keyword evidence="11" id="KW-1185">Reference proteome</keyword>
<dbReference type="SUPFAM" id="SSF53335">
    <property type="entry name" value="S-adenosyl-L-methionine-dependent methyltransferases"/>
    <property type="match status" value="1"/>
</dbReference>
<comment type="similarity">
    <text evidence="3">Belongs to the methyltransferase superfamily. Arsenite methyltransferase family.</text>
</comment>
<evidence type="ECO:0000313" key="11">
    <source>
        <dbReference type="Proteomes" id="UP000316196"/>
    </source>
</evidence>
<dbReference type="Proteomes" id="UP000316196">
    <property type="component" value="Unassembled WGS sequence"/>
</dbReference>
<dbReference type="InterPro" id="IPR025714">
    <property type="entry name" value="Methyltranfer_dom"/>
</dbReference>
<comment type="caution">
    <text evidence="10">The sequence shown here is derived from an EMBL/GenBank/DDBJ whole genome shotgun (WGS) entry which is preliminary data.</text>
</comment>
<dbReference type="EC" id="2.1.1.137" evidence="4"/>
<dbReference type="InterPro" id="IPR029063">
    <property type="entry name" value="SAM-dependent_MTases_sf"/>
</dbReference>
<feature type="domain" description="Methyltransferase" evidence="9">
    <location>
        <begin position="65"/>
        <end position="198"/>
    </location>
</feature>
<evidence type="ECO:0000256" key="1">
    <source>
        <dbReference type="ARBA" id="ARBA00022679"/>
    </source>
</evidence>
<dbReference type="InterPro" id="IPR026669">
    <property type="entry name" value="Arsenite_MeTrfase-like"/>
</dbReference>
<evidence type="ECO:0000313" key="10">
    <source>
        <dbReference type="EMBL" id="TQL57808.1"/>
    </source>
</evidence>
<protein>
    <recommendedName>
        <fullName evidence="5">Arsenite methyltransferase</fullName>
        <ecNumber evidence="4">2.1.1.137</ecNumber>
    </recommendedName>
</protein>
<dbReference type="GO" id="GO:0032259">
    <property type="term" value="P:methylation"/>
    <property type="evidence" value="ECO:0007669"/>
    <property type="project" value="UniProtKB-KW"/>
</dbReference>
<dbReference type="PANTHER" id="PTHR43675:SF8">
    <property type="entry name" value="ARSENITE METHYLTRANSFERASE"/>
    <property type="match status" value="1"/>
</dbReference>
<proteinExistence type="inferred from homology"/>
<dbReference type="Pfam" id="PF13847">
    <property type="entry name" value="Methyltransf_31"/>
    <property type="match status" value="1"/>
</dbReference>
<keyword evidence="1 10" id="KW-0808">Transferase</keyword>
<keyword evidence="2" id="KW-0949">S-adenosyl-L-methionine</keyword>
<organism evidence="10 11">
    <name type="scientific">Propioniferax innocua</name>
    <dbReference type="NCBI Taxonomy" id="1753"/>
    <lineage>
        <taxon>Bacteria</taxon>
        <taxon>Bacillati</taxon>
        <taxon>Actinomycetota</taxon>
        <taxon>Actinomycetes</taxon>
        <taxon>Propionibacteriales</taxon>
        <taxon>Propionibacteriaceae</taxon>
        <taxon>Propioniferax</taxon>
    </lineage>
</organism>
<dbReference type="NCBIfam" id="NF008823">
    <property type="entry name" value="PRK11873.1"/>
    <property type="match status" value="1"/>
</dbReference>
<evidence type="ECO:0000259" key="9">
    <source>
        <dbReference type="Pfam" id="PF13847"/>
    </source>
</evidence>
<dbReference type="GO" id="GO:0030791">
    <property type="term" value="F:arsenite methyltransferase activity"/>
    <property type="evidence" value="ECO:0007669"/>
    <property type="project" value="UniProtKB-EC"/>
</dbReference>
<comment type="catalytic activity">
    <reaction evidence="6">
        <text>arsenic triglutathione + [thioredoxin]-dithiol + S-adenosyl-L-methionine + 2 H2O = methylarsonous acid + [thioredoxin]-disulfide + 3 glutathione + S-adenosyl-L-homocysteine + H(+)</text>
        <dbReference type="Rhea" id="RHEA:69460"/>
        <dbReference type="Rhea" id="RHEA-COMP:10698"/>
        <dbReference type="Rhea" id="RHEA-COMP:10700"/>
        <dbReference type="ChEBI" id="CHEBI:15377"/>
        <dbReference type="ChEBI" id="CHEBI:15378"/>
        <dbReference type="ChEBI" id="CHEBI:17826"/>
        <dbReference type="ChEBI" id="CHEBI:29950"/>
        <dbReference type="ChEBI" id="CHEBI:50058"/>
        <dbReference type="ChEBI" id="CHEBI:57856"/>
        <dbReference type="ChEBI" id="CHEBI:57925"/>
        <dbReference type="ChEBI" id="CHEBI:59789"/>
        <dbReference type="ChEBI" id="CHEBI:183640"/>
        <dbReference type="EC" id="2.1.1.137"/>
    </reaction>
</comment>
<comment type="catalytic activity">
    <reaction evidence="7">
        <text>arsenic triglutathione + 2 [thioredoxin]-dithiol + 2 S-adenosyl-L-methionine + H2O = dimethylarsinous acid + 2 [thioredoxin]-disulfide + 3 glutathione + 2 S-adenosyl-L-homocysteine + 2 H(+)</text>
        <dbReference type="Rhea" id="RHEA:69464"/>
        <dbReference type="Rhea" id="RHEA-COMP:10698"/>
        <dbReference type="Rhea" id="RHEA-COMP:10700"/>
        <dbReference type="ChEBI" id="CHEBI:15377"/>
        <dbReference type="ChEBI" id="CHEBI:15378"/>
        <dbReference type="ChEBI" id="CHEBI:23808"/>
        <dbReference type="ChEBI" id="CHEBI:29950"/>
        <dbReference type="ChEBI" id="CHEBI:50058"/>
        <dbReference type="ChEBI" id="CHEBI:57856"/>
        <dbReference type="ChEBI" id="CHEBI:57925"/>
        <dbReference type="ChEBI" id="CHEBI:59789"/>
        <dbReference type="ChEBI" id="CHEBI:183640"/>
        <dbReference type="EC" id="2.1.1.137"/>
    </reaction>
</comment>
<accession>A0A542ZBS8</accession>